<sequence>MKTTRKHAVALAAAALLAVGGCSASDGAGETSEHSEPAATAQGTSDAHVAELAQGTEPKRAAGGAAKAERDTTGPAIISTGTVSLRSKDVDRTRFDVQEQVDTLGGSIGEEETTTDDEGKAATSRLVVRVPQKHFDKAMKEISDLAQLARATRSEEDVTTQVIDNEVRIRAQEKSLKRIEVLLAQADDIAQIVRIESELSTRQANLDSLKQQQTWLKDQTSMSTITVNIAHTSTPEEKEDEEHSAFVGGLIGGWDALSTLGRAMAGTVGALLPFAVLALLLGWPSRLLWRRFRRAGRPARTPSAA</sequence>
<evidence type="ECO:0000259" key="4">
    <source>
        <dbReference type="Pfam" id="PF14257"/>
    </source>
</evidence>
<feature type="region of interest" description="Disordered" evidence="1">
    <location>
        <begin position="22"/>
        <end position="80"/>
    </location>
</feature>
<keyword evidence="6" id="KW-1185">Reference proteome</keyword>
<evidence type="ECO:0000313" key="5">
    <source>
        <dbReference type="EMBL" id="NYG58526.1"/>
    </source>
</evidence>
<feature type="transmembrane region" description="Helical" evidence="2">
    <location>
        <begin position="263"/>
        <end position="283"/>
    </location>
</feature>
<protein>
    <recommendedName>
        <fullName evidence="4">DUF4349 domain-containing protein</fullName>
    </recommendedName>
</protein>
<evidence type="ECO:0000256" key="2">
    <source>
        <dbReference type="SAM" id="Phobius"/>
    </source>
</evidence>
<name>A0A7Y9UQE3_9ACTN</name>
<reference evidence="5 6" key="1">
    <citation type="submission" date="2020-07" db="EMBL/GenBank/DDBJ databases">
        <title>Sequencing the genomes of 1000 actinobacteria strains.</title>
        <authorList>
            <person name="Klenk H.-P."/>
        </authorList>
    </citation>
    <scope>NUCLEOTIDE SEQUENCE [LARGE SCALE GENOMIC DNA]</scope>
    <source>
        <strain evidence="5 6">DSM 23819</strain>
    </source>
</reference>
<keyword evidence="2" id="KW-1133">Transmembrane helix</keyword>
<keyword evidence="2" id="KW-0812">Transmembrane</keyword>
<feature type="domain" description="DUF4349" evidence="4">
    <location>
        <begin position="76"/>
        <end position="283"/>
    </location>
</feature>
<feature type="chain" id="PRO_5030663787" description="DUF4349 domain-containing protein" evidence="3">
    <location>
        <begin position="25"/>
        <end position="305"/>
    </location>
</feature>
<dbReference type="PROSITE" id="PS51257">
    <property type="entry name" value="PROKAR_LIPOPROTEIN"/>
    <property type="match status" value="1"/>
</dbReference>
<keyword evidence="3" id="KW-0732">Signal</keyword>
<dbReference type="EMBL" id="JACCAA010000001">
    <property type="protein sequence ID" value="NYG58526.1"/>
    <property type="molecule type" value="Genomic_DNA"/>
</dbReference>
<dbReference type="RefSeq" id="WP_179501681.1">
    <property type="nucleotide sequence ID" value="NZ_JACCAA010000001.1"/>
</dbReference>
<keyword evidence="2" id="KW-0472">Membrane</keyword>
<dbReference type="InterPro" id="IPR025645">
    <property type="entry name" value="DUF4349"/>
</dbReference>
<accession>A0A7Y9UQE3</accession>
<evidence type="ECO:0000256" key="1">
    <source>
        <dbReference type="SAM" id="MobiDB-lite"/>
    </source>
</evidence>
<feature type="signal peptide" evidence="3">
    <location>
        <begin position="1"/>
        <end position="24"/>
    </location>
</feature>
<proteinExistence type="predicted"/>
<evidence type="ECO:0000313" key="6">
    <source>
        <dbReference type="Proteomes" id="UP000540656"/>
    </source>
</evidence>
<dbReference type="Proteomes" id="UP000540656">
    <property type="component" value="Unassembled WGS sequence"/>
</dbReference>
<gene>
    <name evidence="5" type="ORF">BJ980_001449</name>
</gene>
<organism evidence="5 6">
    <name type="scientific">Nocardioides daedukensis</name>
    <dbReference type="NCBI Taxonomy" id="634462"/>
    <lineage>
        <taxon>Bacteria</taxon>
        <taxon>Bacillati</taxon>
        <taxon>Actinomycetota</taxon>
        <taxon>Actinomycetes</taxon>
        <taxon>Propionibacteriales</taxon>
        <taxon>Nocardioidaceae</taxon>
        <taxon>Nocardioides</taxon>
    </lineage>
</organism>
<dbReference type="AlphaFoldDB" id="A0A7Y9UQE3"/>
<comment type="caution">
    <text evidence="5">The sequence shown here is derived from an EMBL/GenBank/DDBJ whole genome shotgun (WGS) entry which is preliminary data.</text>
</comment>
<dbReference type="Pfam" id="PF14257">
    <property type="entry name" value="DUF4349"/>
    <property type="match status" value="1"/>
</dbReference>
<evidence type="ECO:0000256" key="3">
    <source>
        <dbReference type="SAM" id="SignalP"/>
    </source>
</evidence>